<keyword evidence="14" id="KW-1185">Reference proteome</keyword>
<evidence type="ECO:0000256" key="11">
    <source>
        <dbReference type="ARBA" id="ARBA00077470"/>
    </source>
</evidence>
<dbReference type="GO" id="GO:0006298">
    <property type="term" value="P:mismatch repair"/>
    <property type="evidence" value="ECO:0007669"/>
    <property type="project" value="InterPro"/>
</dbReference>
<dbReference type="PANTHER" id="PTHR11361:SF20">
    <property type="entry name" value="MUTS PROTEIN HOMOLOG 5"/>
    <property type="match status" value="1"/>
</dbReference>
<gene>
    <name evidence="13" type="ORF">HRI_000045400</name>
</gene>
<dbReference type="PIRSF" id="PIRSF005813">
    <property type="entry name" value="MSH2"/>
    <property type="match status" value="1"/>
</dbReference>
<evidence type="ECO:0000256" key="5">
    <source>
        <dbReference type="ARBA" id="ARBA00022741"/>
    </source>
</evidence>
<dbReference type="EMBL" id="BSYR01000002">
    <property type="protein sequence ID" value="GMI63761.1"/>
    <property type="molecule type" value="Genomic_DNA"/>
</dbReference>
<dbReference type="SMART" id="SM00534">
    <property type="entry name" value="MUTSac"/>
    <property type="match status" value="1"/>
</dbReference>
<sequence>MEEEMDETEALPQVYMACIHQGHRIGISYYDSSIRQLNVVEVWDDGSADFPLIELVKYQAKPVIIYTSTKTEESFLSALQRSDGVTEATTVKLVKSSIFTYEQAWHRLIYLRVTGMDDGLNIKERICYLSSMMDMGSDIQVRVSGGLLAILENERIVDTLEQKDCGTASITIDSVTEISLDKFLKLDAAAHEALQIFQVDKHPSHMGIGRAKEGFSVFGIMNKCVTLMGRRLLRNWFLRPILDLENLNNRLNIISFFLSSEELMVSLSETLKSVKDVPHILKKFNSPSSMCTSSDWMAFVKSVCSLLHVNKIFEVGISENLREHMEFLNVDIVAKANSCITAELAYVYELVIGVIDVNRSKEKGYETLVKEGFCDELDELRQIYEELPEFLEQVSLSELEQVPHLCKEKFAPCIVYLHQIGYLMCFFEEQPDEIAQARIEDLEFAFSDADGETKRFFYRTPKTRELDSLLGDIYHKVLDMERAIIRDLVLHVSTFSTHLHKAVNFVSELDCLLSLAMVARQNNFVRPTLTMETILDIQNGRKEPSTYNFTTLLLKKPLKKIIIRTWDLFFLIRNNNFILVYRHVLQEMTVDTFIPNDTKILGEGRIHIITGPNYSGKSIYIKQVALIVFLSHIGSFVPADAATIGLTDRIFCAMGGKLMTAEQSTFMIDLHQVGMMLRQATSRSLCLLDEFGKGTLTEDGIGLLGGTIKHFVKLDAPPKVLVCTHLTELFNESCLPKSEKINFYTMSVLRPDENSTNVEDIIFLYRLVPGHAALSYGLHCALLAGVPEEVINRARLILDAIENNKNVVRLCNEKISAKDQQYKAAVDKMLAFDLLKGDLSTFFQDI</sequence>
<keyword evidence="5" id="KW-0547">Nucleotide-binding</keyword>
<keyword evidence="6" id="KW-0067">ATP-binding</keyword>
<dbReference type="SUPFAM" id="SSF52540">
    <property type="entry name" value="P-loop containing nucleoside triphosphate hydrolases"/>
    <property type="match status" value="1"/>
</dbReference>
<dbReference type="Gene3D" id="3.40.50.300">
    <property type="entry name" value="P-loop containing nucleotide triphosphate hydrolases"/>
    <property type="match status" value="1"/>
</dbReference>
<dbReference type="GO" id="GO:0051026">
    <property type="term" value="P:chiasma assembly"/>
    <property type="evidence" value="ECO:0007669"/>
    <property type="project" value="TreeGrafter"/>
</dbReference>
<comment type="similarity">
    <text evidence="3">Belongs to the DNA mismatch repair MutS family.</text>
</comment>
<name>A0A9W7GTE4_HIBTR</name>
<dbReference type="InterPro" id="IPR011184">
    <property type="entry name" value="DNA_mismatch_repair_Msh2"/>
</dbReference>
<dbReference type="Proteomes" id="UP001165190">
    <property type="component" value="Unassembled WGS sequence"/>
</dbReference>
<dbReference type="OrthoDB" id="29596at2759"/>
<accession>A0A9W7GTE4</accession>
<dbReference type="GO" id="GO:0140664">
    <property type="term" value="F:ATP-dependent DNA damage sensor activity"/>
    <property type="evidence" value="ECO:0007669"/>
    <property type="project" value="InterPro"/>
</dbReference>
<evidence type="ECO:0000256" key="10">
    <source>
        <dbReference type="ARBA" id="ARBA00073549"/>
    </source>
</evidence>
<organism evidence="13 14">
    <name type="scientific">Hibiscus trionum</name>
    <name type="common">Flower of an hour</name>
    <dbReference type="NCBI Taxonomy" id="183268"/>
    <lineage>
        <taxon>Eukaryota</taxon>
        <taxon>Viridiplantae</taxon>
        <taxon>Streptophyta</taxon>
        <taxon>Embryophyta</taxon>
        <taxon>Tracheophyta</taxon>
        <taxon>Spermatophyta</taxon>
        <taxon>Magnoliopsida</taxon>
        <taxon>eudicotyledons</taxon>
        <taxon>Gunneridae</taxon>
        <taxon>Pentapetalae</taxon>
        <taxon>rosids</taxon>
        <taxon>malvids</taxon>
        <taxon>Malvales</taxon>
        <taxon>Malvaceae</taxon>
        <taxon>Malvoideae</taxon>
        <taxon>Hibiscus</taxon>
    </lineage>
</organism>
<evidence type="ECO:0000256" key="1">
    <source>
        <dbReference type="ARBA" id="ARBA00004123"/>
    </source>
</evidence>
<reference evidence="13" key="1">
    <citation type="submission" date="2023-05" db="EMBL/GenBank/DDBJ databases">
        <title>Genome and transcriptome analyses reveal genes involved in the formation of fine ridges on petal epidermal cells in Hibiscus trionum.</title>
        <authorList>
            <person name="Koshimizu S."/>
            <person name="Masuda S."/>
            <person name="Ishii T."/>
            <person name="Shirasu K."/>
            <person name="Hoshino A."/>
            <person name="Arita M."/>
        </authorList>
    </citation>
    <scope>NUCLEOTIDE SEQUENCE</scope>
    <source>
        <strain evidence="13">Hamamatsu line</strain>
    </source>
</reference>
<keyword evidence="8" id="KW-0539">Nucleus</keyword>
<dbReference type="Pfam" id="PF00488">
    <property type="entry name" value="MutS_V"/>
    <property type="match status" value="1"/>
</dbReference>
<evidence type="ECO:0000256" key="6">
    <source>
        <dbReference type="ARBA" id="ARBA00022840"/>
    </source>
</evidence>
<comment type="subcellular location">
    <subcellularLocation>
        <location evidence="2">Chromosome</location>
    </subcellularLocation>
    <subcellularLocation>
        <location evidence="1">Nucleus</location>
    </subcellularLocation>
</comment>
<dbReference type="PANTHER" id="PTHR11361">
    <property type="entry name" value="DNA MISMATCH REPAIR PROTEIN MUTS FAMILY MEMBER"/>
    <property type="match status" value="1"/>
</dbReference>
<evidence type="ECO:0000256" key="9">
    <source>
        <dbReference type="ARBA" id="ARBA00023254"/>
    </source>
</evidence>
<dbReference type="GO" id="GO:0005634">
    <property type="term" value="C:nucleus"/>
    <property type="evidence" value="ECO:0007669"/>
    <property type="project" value="UniProtKB-SubCell"/>
</dbReference>
<evidence type="ECO:0000256" key="8">
    <source>
        <dbReference type="ARBA" id="ARBA00023242"/>
    </source>
</evidence>
<proteinExistence type="inferred from homology"/>
<dbReference type="Pfam" id="PF05192">
    <property type="entry name" value="MutS_III"/>
    <property type="match status" value="1"/>
</dbReference>
<dbReference type="GO" id="GO:0005694">
    <property type="term" value="C:chromosome"/>
    <property type="evidence" value="ECO:0007669"/>
    <property type="project" value="UniProtKB-SubCell"/>
</dbReference>
<dbReference type="InterPro" id="IPR045076">
    <property type="entry name" value="MutS"/>
</dbReference>
<dbReference type="CDD" id="cd03281">
    <property type="entry name" value="ABC_MSH5_euk"/>
    <property type="match status" value="1"/>
</dbReference>
<comment type="caution">
    <text evidence="13">The sequence shown here is derived from an EMBL/GenBank/DDBJ whole genome shotgun (WGS) entry which is preliminary data.</text>
</comment>
<dbReference type="InterPro" id="IPR027417">
    <property type="entry name" value="P-loop_NTPase"/>
</dbReference>
<dbReference type="PROSITE" id="PS00486">
    <property type="entry name" value="DNA_MISMATCH_REPAIR_2"/>
    <property type="match status" value="1"/>
</dbReference>
<dbReference type="AlphaFoldDB" id="A0A9W7GTE4"/>
<dbReference type="GO" id="GO:0005524">
    <property type="term" value="F:ATP binding"/>
    <property type="evidence" value="ECO:0007669"/>
    <property type="project" value="UniProtKB-KW"/>
</dbReference>
<dbReference type="FunFam" id="1.10.1420.10:FF:000026">
    <property type="entry name" value="DNA mismatch repair protein MSH5"/>
    <property type="match status" value="1"/>
</dbReference>
<dbReference type="GO" id="GO:0030983">
    <property type="term" value="F:mismatched DNA binding"/>
    <property type="evidence" value="ECO:0007669"/>
    <property type="project" value="InterPro"/>
</dbReference>
<feature type="domain" description="DNA mismatch repair proteins mutS family" evidence="12">
    <location>
        <begin position="684"/>
        <end position="700"/>
    </location>
</feature>
<evidence type="ECO:0000256" key="4">
    <source>
        <dbReference type="ARBA" id="ARBA00022454"/>
    </source>
</evidence>
<evidence type="ECO:0000313" key="14">
    <source>
        <dbReference type="Proteomes" id="UP001165190"/>
    </source>
</evidence>
<evidence type="ECO:0000256" key="2">
    <source>
        <dbReference type="ARBA" id="ARBA00004286"/>
    </source>
</evidence>
<dbReference type="FunFam" id="3.40.50.300:FF:001067">
    <property type="entry name" value="DNA mismatch repair protein MSH5"/>
    <property type="match status" value="1"/>
</dbReference>
<keyword evidence="9" id="KW-0469">Meiosis</keyword>
<dbReference type="SUPFAM" id="SSF48334">
    <property type="entry name" value="DNA repair protein MutS, domain III"/>
    <property type="match status" value="1"/>
</dbReference>
<evidence type="ECO:0000256" key="3">
    <source>
        <dbReference type="ARBA" id="ARBA00006271"/>
    </source>
</evidence>
<dbReference type="InterPro" id="IPR007696">
    <property type="entry name" value="DNA_mismatch_repair_MutS_core"/>
</dbReference>
<dbReference type="InterPro" id="IPR000432">
    <property type="entry name" value="DNA_mismatch_repair_MutS_C"/>
</dbReference>
<protein>
    <recommendedName>
        <fullName evidence="10">DNA mismatch repair protein MSH5</fullName>
    </recommendedName>
    <alternativeName>
        <fullName evidence="11">MutS protein homolog 5</fullName>
    </alternativeName>
</protein>
<dbReference type="SMART" id="SM00533">
    <property type="entry name" value="MUTSd"/>
    <property type="match status" value="1"/>
</dbReference>
<keyword evidence="4" id="KW-0158">Chromosome</keyword>
<evidence type="ECO:0000313" key="13">
    <source>
        <dbReference type="EMBL" id="GMI63761.1"/>
    </source>
</evidence>
<dbReference type="InterPro" id="IPR036187">
    <property type="entry name" value="DNA_mismatch_repair_MutS_sf"/>
</dbReference>
<evidence type="ECO:0000256" key="7">
    <source>
        <dbReference type="ARBA" id="ARBA00023125"/>
    </source>
</evidence>
<keyword evidence="7" id="KW-0238">DNA-binding</keyword>
<dbReference type="Gene3D" id="1.10.1420.10">
    <property type="match status" value="1"/>
</dbReference>
<evidence type="ECO:0000259" key="12">
    <source>
        <dbReference type="PROSITE" id="PS00486"/>
    </source>
</evidence>